<keyword evidence="2" id="KW-1185">Reference proteome</keyword>
<gene>
    <name evidence="1" type="ORF">ACFPOG_21630</name>
</gene>
<dbReference type="Proteomes" id="UP001596044">
    <property type="component" value="Unassembled WGS sequence"/>
</dbReference>
<protein>
    <submittedName>
        <fullName evidence="1">Amphi-Trp domain-containing protein</fullName>
    </submittedName>
</protein>
<evidence type="ECO:0000313" key="2">
    <source>
        <dbReference type="Proteomes" id="UP001596044"/>
    </source>
</evidence>
<proteinExistence type="predicted"/>
<reference evidence="2" key="1">
    <citation type="journal article" date="2019" name="Int. J. Syst. Evol. Microbiol.">
        <title>The Global Catalogue of Microorganisms (GCM) 10K type strain sequencing project: providing services to taxonomists for standard genome sequencing and annotation.</title>
        <authorList>
            <consortium name="The Broad Institute Genomics Platform"/>
            <consortium name="The Broad Institute Genome Sequencing Center for Infectious Disease"/>
            <person name="Wu L."/>
            <person name="Ma J."/>
        </authorList>
    </citation>
    <scope>NUCLEOTIDE SEQUENCE [LARGE SCALE GENOMIC DNA]</scope>
    <source>
        <strain evidence="2">KACC 11904</strain>
    </source>
</reference>
<name>A0ABW0KC45_9BACL</name>
<dbReference type="RefSeq" id="WP_270878862.1">
    <property type="nucleotide sequence ID" value="NZ_JAQFVF010000022.1"/>
</dbReference>
<dbReference type="InterPro" id="IPR027598">
    <property type="entry name" value="Amphi-Trp_dom"/>
</dbReference>
<organism evidence="1 2">
    <name type="scientific">Paenibacillus aestuarii</name>
    <dbReference type="NCBI Taxonomy" id="516965"/>
    <lineage>
        <taxon>Bacteria</taxon>
        <taxon>Bacillati</taxon>
        <taxon>Bacillota</taxon>
        <taxon>Bacilli</taxon>
        <taxon>Bacillales</taxon>
        <taxon>Paenibacillaceae</taxon>
        <taxon>Paenibacillus</taxon>
    </lineage>
</organism>
<evidence type="ECO:0000313" key="1">
    <source>
        <dbReference type="EMBL" id="MFC5450860.1"/>
    </source>
</evidence>
<dbReference type="NCBIfam" id="TIGR04354">
    <property type="entry name" value="amphi-Trp"/>
    <property type="match status" value="1"/>
</dbReference>
<accession>A0ABW0KC45</accession>
<sequence length="71" mass="8343">MRIEEEFVGNRQQFAELLRRTAEQLEDDQLHIRGRQVQLPDAGMEYKISHKTDGGKNKLTLSIEWLDSEED</sequence>
<comment type="caution">
    <text evidence="1">The sequence shown here is derived from an EMBL/GenBank/DDBJ whole genome shotgun (WGS) entry which is preliminary data.</text>
</comment>
<dbReference type="EMBL" id="JBHSMJ010000029">
    <property type="protein sequence ID" value="MFC5450860.1"/>
    <property type="molecule type" value="Genomic_DNA"/>
</dbReference>